<reference evidence="2 3" key="1">
    <citation type="submission" date="2018-01" db="EMBL/GenBank/DDBJ databases">
        <authorList>
            <person name="Clerissi C."/>
        </authorList>
    </citation>
    <scope>NUCLEOTIDE SEQUENCE [LARGE SCALE GENOMIC DNA]</scope>
    <source>
        <strain evidence="2">Cupriavidus sp. LMG 19464</strain>
    </source>
</reference>
<dbReference type="EMBL" id="OFSQ01000029">
    <property type="protein sequence ID" value="SOY57735.1"/>
    <property type="molecule type" value="Genomic_DNA"/>
</dbReference>
<dbReference type="SUPFAM" id="SSF52540">
    <property type="entry name" value="P-loop containing nucleoside triphosphate hydrolases"/>
    <property type="match status" value="1"/>
</dbReference>
<comment type="caution">
    <text evidence="2">The sequence shown here is derived from an EMBL/GenBank/DDBJ whole genome shotgun (WGS) entry which is preliminary data.</text>
</comment>
<dbReference type="PANTHER" id="PTHR11070:SF2">
    <property type="entry name" value="ATP-DEPENDENT DNA HELICASE SRS2"/>
    <property type="match status" value="1"/>
</dbReference>
<dbReference type="GO" id="GO:0000725">
    <property type="term" value="P:recombinational repair"/>
    <property type="evidence" value="ECO:0007669"/>
    <property type="project" value="TreeGrafter"/>
</dbReference>
<gene>
    <name evidence="2" type="ORF">CBM2587_B10106</name>
</gene>
<dbReference type="Proteomes" id="UP000256780">
    <property type="component" value="Chromosome CBM2587_b"/>
</dbReference>
<dbReference type="GO" id="GO:0043138">
    <property type="term" value="F:3'-5' DNA helicase activity"/>
    <property type="evidence" value="ECO:0007669"/>
    <property type="project" value="TreeGrafter"/>
</dbReference>
<sequence>MLRNRIMNNPESPADAAGRMALERVFECLDNRRSFRLEAGAGAGKTYSLEKVLRRLVTLHGAELLRNRQQIGCITFTNVAKEEITSRLQAHPAVRPETIHSFCWSLLRDFQPEIRALVPTLPGWDERLADAEVIDLGVRAIQYELGYPRVTETEVSLRHEDVLVLMSELLARPKFRSVMTARYPVLLIDEYQDTDAGFVNALKQHFLDTGTGPVIGLFGDHWQKIYGEGCGAVEHAALEVVNKNANFRSASPIVSMLNRMRPGLPQTPSDADAPGEARLFHTNEWPGQRLSGRGGGHWTGDTSLEAARAYFDHLKARLTDEGWDFAVERTKILMLSHSVLAREQGYPTIQQIYGQFNDAWLKKEDPHIKFLADQVEPACAAFQAQRYGEMLGYLDSGRPNIRRHQDKAAWSQSFQQLIQLQQTGTIGEVIDFLRMQAHIFVPDAVIVREDRLAAAGPEPVEGESRRVTQLRKLRDVSYRELKAVDAFVDGHTPFATKHGVKGAEFENVLVIIGRGWNKYNFAQMLEWIDAGPPADKTDFFESNRNLFYVACSRPKRRLALLFTQLLSDVSLAKATELFGNDNVIALPANPAAA</sequence>
<evidence type="ECO:0000256" key="1">
    <source>
        <dbReference type="ARBA" id="ARBA00034923"/>
    </source>
</evidence>
<protein>
    <recommendedName>
        <fullName evidence="1">DNA 3'-5' helicase II</fullName>
    </recommendedName>
</protein>
<evidence type="ECO:0000313" key="3">
    <source>
        <dbReference type="Proteomes" id="UP000256780"/>
    </source>
</evidence>
<proteinExistence type="predicted"/>
<dbReference type="GO" id="GO:0005524">
    <property type="term" value="F:ATP binding"/>
    <property type="evidence" value="ECO:0007669"/>
    <property type="project" value="InterPro"/>
</dbReference>
<dbReference type="AlphaFoldDB" id="A0A976A3F8"/>
<organism evidence="2 3">
    <name type="scientific">Cupriavidus taiwanensis</name>
    <dbReference type="NCBI Taxonomy" id="164546"/>
    <lineage>
        <taxon>Bacteria</taxon>
        <taxon>Pseudomonadati</taxon>
        <taxon>Pseudomonadota</taxon>
        <taxon>Betaproteobacteria</taxon>
        <taxon>Burkholderiales</taxon>
        <taxon>Burkholderiaceae</taxon>
        <taxon>Cupriavidus</taxon>
    </lineage>
</organism>
<evidence type="ECO:0000313" key="2">
    <source>
        <dbReference type="EMBL" id="SOY57735.1"/>
    </source>
</evidence>
<name>A0A976A3F8_9BURK</name>
<accession>A0A976A3F8</accession>
<dbReference type="InterPro" id="IPR027417">
    <property type="entry name" value="P-loop_NTPase"/>
</dbReference>
<dbReference type="InterPro" id="IPR000212">
    <property type="entry name" value="DNA_helicase_UvrD/REP"/>
</dbReference>
<dbReference type="GO" id="GO:0003677">
    <property type="term" value="F:DNA binding"/>
    <property type="evidence" value="ECO:0007669"/>
    <property type="project" value="InterPro"/>
</dbReference>
<dbReference type="Pfam" id="PF13245">
    <property type="entry name" value="AAA_19"/>
    <property type="match status" value="1"/>
</dbReference>
<dbReference type="PANTHER" id="PTHR11070">
    <property type="entry name" value="UVRD / RECB / PCRA DNA HELICASE FAMILY MEMBER"/>
    <property type="match status" value="1"/>
</dbReference>
<dbReference type="Gene3D" id="3.40.50.300">
    <property type="entry name" value="P-loop containing nucleotide triphosphate hydrolases"/>
    <property type="match status" value="2"/>
</dbReference>